<gene>
    <name evidence="1" type="ORF">B6N60_00831</name>
</gene>
<evidence type="ECO:0000313" key="1">
    <source>
        <dbReference type="EMBL" id="QXE22150.1"/>
    </source>
</evidence>
<organism evidence="1 2">
    <name type="scientific">Richelia sinica FACHB-800</name>
    <dbReference type="NCBI Taxonomy" id="1357546"/>
    <lineage>
        <taxon>Bacteria</taxon>
        <taxon>Bacillati</taxon>
        <taxon>Cyanobacteriota</taxon>
        <taxon>Cyanophyceae</taxon>
        <taxon>Nostocales</taxon>
        <taxon>Nostocaceae</taxon>
        <taxon>Richelia</taxon>
    </lineage>
</organism>
<name>A0A975T4X6_9NOST</name>
<dbReference type="AlphaFoldDB" id="A0A975T4X6"/>
<keyword evidence="2" id="KW-1185">Reference proteome</keyword>
<sequence length="36" mass="4057">MTTRSSAGFGYSLSIFDRVKAEDIDISIFIYSLHKS</sequence>
<dbReference type="EMBL" id="CP021056">
    <property type="protein sequence ID" value="QXE22150.1"/>
    <property type="molecule type" value="Genomic_DNA"/>
</dbReference>
<accession>A0A975T4X6</accession>
<dbReference type="KEGG" id="rsin:B6N60_00831"/>
<protein>
    <submittedName>
        <fullName evidence="1">Uncharacterized protein</fullName>
    </submittedName>
</protein>
<dbReference type="Proteomes" id="UP000683511">
    <property type="component" value="Chromosome"/>
</dbReference>
<reference evidence="1" key="1">
    <citation type="submission" date="2017-04" db="EMBL/GenBank/DDBJ databases">
        <title>Genome deletions in a multicellular cyanobacterial endosymbiont for morphological adaptation in marine diatoms.</title>
        <authorList>
            <person name="Wang Y."/>
            <person name="Gao H."/>
            <person name="Li R."/>
            <person name="Xu X."/>
        </authorList>
    </citation>
    <scope>NUCLEOTIDE SEQUENCE</scope>
    <source>
        <strain evidence="1">FACHB 800</strain>
    </source>
</reference>
<proteinExistence type="predicted"/>
<evidence type="ECO:0000313" key="2">
    <source>
        <dbReference type="Proteomes" id="UP000683511"/>
    </source>
</evidence>